<keyword evidence="1" id="KW-0479">Metal-binding</keyword>
<dbReference type="AlphaFoldDB" id="A0A3L6PDW9"/>
<keyword evidence="1" id="KW-0862">Zinc</keyword>
<gene>
    <name evidence="4" type="ORF">C2845_PM10G09370</name>
</gene>
<dbReference type="InterPro" id="IPR013087">
    <property type="entry name" value="Znf_C2H2_type"/>
</dbReference>
<comment type="caution">
    <text evidence="4">The sequence shown here is derived from an EMBL/GenBank/DDBJ whole genome shotgun (WGS) entry which is preliminary data.</text>
</comment>
<organism evidence="4 5">
    <name type="scientific">Panicum miliaceum</name>
    <name type="common">Proso millet</name>
    <name type="synonym">Broomcorn millet</name>
    <dbReference type="NCBI Taxonomy" id="4540"/>
    <lineage>
        <taxon>Eukaryota</taxon>
        <taxon>Viridiplantae</taxon>
        <taxon>Streptophyta</taxon>
        <taxon>Embryophyta</taxon>
        <taxon>Tracheophyta</taxon>
        <taxon>Spermatophyta</taxon>
        <taxon>Magnoliopsida</taxon>
        <taxon>Liliopsida</taxon>
        <taxon>Poales</taxon>
        <taxon>Poaceae</taxon>
        <taxon>PACMAD clade</taxon>
        <taxon>Panicoideae</taxon>
        <taxon>Panicodae</taxon>
        <taxon>Paniceae</taxon>
        <taxon>Panicinae</taxon>
        <taxon>Panicum</taxon>
        <taxon>Panicum sect. Panicum</taxon>
    </lineage>
</organism>
<feature type="compositionally biased region" description="Low complexity" evidence="2">
    <location>
        <begin position="19"/>
        <end position="36"/>
    </location>
</feature>
<keyword evidence="5" id="KW-1185">Reference proteome</keyword>
<protein>
    <recommendedName>
        <fullName evidence="3">C2H2-type domain-containing protein</fullName>
    </recommendedName>
</protein>
<proteinExistence type="predicted"/>
<dbReference type="PROSITE" id="PS00028">
    <property type="entry name" value="ZINC_FINGER_C2H2_1"/>
    <property type="match status" value="1"/>
</dbReference>
<evidence type="ECO:0000259" key="3">
    <source>
        <dbReference type="PROSITE" id="PS50157"/>
    </source>
</evidence>
<feature type="domain" description="C2H2-type" evidence="3">
    <location>
        <begin position="53"/>
        <end position="80"/>
    </location>
</feature>
<accession>A0A3L6PDW9</accession>
<dbReference type="Proteomes" id="UP000275267">
    <property type="component" value="Unassembled WGS sequence"/>
</dbReference>
<keyword evidence="1" id="KW-0863">Zinc-finger</keyword>
<sequence>MSARDGCSGRRLLVVPAGATAASPPGHSSGPSGTSHLQPAGARCPRTPKRTSFPCVACGKTFPTQQAMAGHCSAHARTRLAGQLLPAGQVVEPAAGGGGGSQSSMGDTGFGHHGLPLVQGSSSSATNHSLAVAAPYPSFLPFIHRLSNQVIGGPSCLDLHGPTPTMAIWSTVPKIQAAQVPAAQLCWGMAPFHPCTFMPLPCNATVGVAPGLRVAACSVNQPGPVRADLTTLQLGSGGGNGAQKRTLLPLLEDGRRQRKRAAAVLDGGDEGGLQEGQDMDGLDLELRL</sequence>
<dbReference type="GO" id="GO:0008270">
    <property type="term" value="F:zinc ion binding"/>
    <property type="evidence" value="ECO:0007669"/>
    <property type="project" value="UniProtKB-KW"/>
</dbReference>
<feature type="region of interest" description="Disordered" evidence="2">
    <location>
        <begin position="91"/>
        <end position="113"/>
    </location>
</feature>
<evidence type="ECO:0000313" key="5">
    <source>
        <dbReference type="Proteomes" id="UP000275267"/>
    </source>
</evidence>
<evidence type="ECO:0000256" key="2">
    <source>
        <dbReference type="SAM" id="MobiDB-lite"/>
    </source>
</evidence>
<feature type="region of interest" description="Disordered" evidence="2">
    <location>
        <begin position="19"/>
        <end position="47"/>
    </location>
</feature>
<dbReference type="PROSITE" id="PS50157">
    <property type="entry name" value="ZINC_FINGER_C2H2_2"/>
    <property type="match status" value="1"/>
</dbReference>
<dbReference type="EMBL" id="PQIB02000018">
    <property type="protein sequence ID" value="RLM54434.1"/>
    <property type="molecule type" value="Genomic_DNA"/>
</dbReference>
<dbReference type="OrthoDB" id="706329at2759"/>
<evidence type="ECO:0000256" key="1">
    <source>
        <dbReference type="PROSITE-ProRule" id="PRU00042"/>
    </source>
</evidence>
<name>A0A3L6PDW9_PANMI</name>
<evidence type="ECO:0000313" key="4">
    <source>
        <dbReference type="EMBL" id="RLM54434.1"/>
    </source>
</evidence>
<reference evidence="5" key="1">
    <citation type="journal article" date="2019" name="Nat. Commun.">
        <title>The genome of broomcorn millet.</title>
        <authorList>
            <person name="Zou C."/>
            <person name="Miki D."/>
            <person name="Li D."/>
            <person name="Tang Q."/>
            <person name="Xiao L."/>
            <person name="Rajput S."/>
            <person name="Deng P."/>
            <person name="Jia W."/>
            <person name="Huang R."/>
            <person name="Zhang M."/>
            <person name="Sun Y."/>
            <person name="Hu J."/>
            <person name="Fu X."/>
            <person name="Schnable P.S."/>
            <person name="Li F."/>
            <person name="Zhang H."/>
            <person name="Feng B."/>
            <person name="Zhu X."/>
            <person name="Liu R."/>
            <person name="Schnable J.C."/>
            <person name="Zhu J.-K."/>
            <person name="Zhang H."/>
        </authorList>
    </citation>
    <scope>NUCLEOTIDE SEQUENCE [LARGE SCALE GENOMIC DNA]</scope>
</reference>